<comment type="similarity">
    <text evidence="1">Belongs to the N(4)/N(6)-methyltransferase family.</text>
</comment>
<comment type="catalytic activity">
    <reaction evidence="6">
        <text>a 2'-deoxyadenosine in DNA + S-adenosyl-L-methionine = an N(6)-methyl-2'-deoxyadenosine in DNA + S-adenosyl-L-homocysteine + H(+)</text>
        <dbReference type="Rhea" id="RHEA:15197"/>
        <dbReference type="Rhea" id="RHEA-COMP:12418"/>
        <dbReference type="Rhea" id="RHEA-COMP:12419"/>
        <dbReference type="ChEBI" id="CHEBI:15378"/>
        <dbReference type="ChEBI" id="CHEBI:57856"/>
        <dbReference type="ChEBI" id="CHEBI:59789"/>
        <dbReference type="ChEBI" id="CHEBI:90615"/>
        <dbReference type="ChEBI" id="CHEBI:90616"/>
        <dbReference type="EC" id="2.1.1.72"/>
    </reaction>
</comment>
<dbReference type="GO" id="GO:0008170">
    <property type="term" value="F:N-methyltransferase activity"/>
    <property type="evidence" value="ECO:0007669"/>
    <property type="project" value="InterPro"/>
</dbReference>
<dbReference type="InterPro" id="IPR002052">
    <property type="entry name" value="DNA_methylase_N6_adenine_CS"/>
</dbReference>
<dbReference type="EC" id="2.1.1.72" evidence="2"/>
<evidence type="ECO:0000256" key="3">
    <source>
        <dbReference type="ARBA" id="ARBA00022603"/>
    </source>
</evidence>
<gene>
    <name evidence="9" type="ORF">C665_11356</name>
</gene>
<reference evidence="9 10" key="1">
    <citation type="submission" date="2012-09" db="EMBL/GenBank/DDBJ databases">
        <title>Draft Genome Sequences of 6 Strains from Genus Thauera.</title>
        <authorList>
            <person name="Liu B."/>
            <person name="Shapleigh J.P."/>
            <person name="Frostegard A.H."/>
        </authorList>
    </citation>
    <scope>NUCLEOTIDE SEQUENCE [LARGE SCALE GENOMIC DNA]</scope>
    <source>
        <strain evidence="9 10">S2</strain>
    </source>
</reference>
<dbReference type="InterPro" id="IPR002295">
    <property type="entry name" value="N4/N6-MTase_EcoPI_Mod-like"/>
</dbReference>
<evidence type="ECO:0000313" key="10">
    <source>
        <dbReference type="Proteomes" id="UP000013042"/>
    </source>
</evidence>
<keyword evidence="5" id="KW-0949">S-adenosyl-L-methionine</keyword>
<dbReference type="InterPro" id="IPR029063">
    <property type="entry name" value="SAM-dependent_MTases_sf"/>
</dbReference>
<dbReference type="PROSITE" id="PS00092">
    <property type="entry name" value="N6_MTASE"/>
    <property type="match status" value="1"/>
</dbReference>
<dbReference type="Pfam" id="PF01555">
    <property type="entry name" value="N6_N4_Mtase"/>
    <property type="match status" value="1"/>
</dbReference>
<evidence type="ECO:0000259" key="8">
    <source>
        <dbReference type="Pfam" id="PF01555"/>
    </source>
</evidence>
<dbReference type="EMBL" id="AMXD01000065">
    <property type="protein sequence ID" value="ENO85063.1"/>
    <property type="molecule type" value="Genomic_DNA"/>
</dbReference>
<evidence type="ECO:0000256" key="2">
    <source>
        <dbReference type="ARBA" id="ARBA00011900"/>
    </source>
</evidence>
<dbReference type="InterPro" id="IPR002941">
    <property type="entry name" value="DNA_methylase_N4/N6"/>
</dbReference>
<evidence type="ECO:0000256" key="4">
    <source>
        <dbReference type="ARBA" id="ARBA00022679"/>
    </source>
</evidence>
<evidence type="ECO:0000256" key="6">
    <source>
        <dbReference type="ARBA" id="ARBA00047942"/>
    </source>
</evidence>
<sequence length="1188" mass="137099">MPAETKTNEKKQRLLGLLREMFQLDQPDLDFGLYRIMHAKRDQLETFLETEFDQLIDKVFADRGARHEEDARREYEAARQQAAEFGAPDPDAAPKVQQARARYDVIRLSGGENAEIYDHLHRFFSRYYDQGDFMSLRRYGKGAAGGAETYAVPYDGAEVVLHWANKDQYYIKTTENFAAFSFDPRKALHKDERGVSRSLFDDADTGGAALKVHFRVVDAAEGAHNNVKASDKDERYFILDAAEPLAWEGSELVVRINYRSDPAKPPKGQKQKWQATRNEQLVQTVLDALKGLNGSGNALAGEYFEVLAREVGKGKDKTQPLLARYIGQYTATNTMDYFIHKDLGGFLRRELDFYLKNEVLKLDDFVGGEDADVQAGLSDARMKAMKEALEKAQAIRILSLRLIDFLAQLEDFQKKLWLKKKFVVETHYCITLDRIPEKFYPEIAANERQREEWVRLFAIDEIKGDMATPKYSVPLTVEFLKTNHFLVLDSVLYPENFRQRLLAEFEDLDEQCGGLAVHSENFQALQLTRRKLSGQVRCIYIDPPYNTGQDGFLYKDAFSSSSWASMISDRLRLARVHLSEKGVLFASINEIERFGLEWQLSQTFGHENRIEEVVWVRDTVSNNSPTYSTAHEYVEVFAANLKAVESDKQMFRDVKPGYFEVMELVESLQATYPPIHYIEDRLKDLYQSHKIEHISEAMSRGQSKEDAIKSDPWKGLYPYKYAEYRDNNGNFVDEEIAAERKCRIWVWREVEPSMPSGKQSETIKDPSSENFRFYQPLHPTTKRPCQFPKRGWAFPRRAIGSRPSYEAYFRDQRIAFKDDEQSIPQLKYFLHEVSSVVATSVIRQYPDGEPRLESLFGEKGLINNPKPPGLIETFIKQTTEPKDYILDFFGGSGTTGQAVIDLNRKERTDRKFIVVEMGGHFNSVLLPRIKKAIFSQDWEEGKPKSNNGISCTFKYIRLESYEDCLNNLALNPYIETAAKIKDPAMQRDYLLRYMLEVETHGSQSLLNVAQFRDPTACRLEIKKPGSDEREQRNVDLVETFNWLIGLHVDKLHAGRRFTASFVRKPDPLLPQDAHTRLQATALTEAEDGAWWFRPVEGYVRTRPGDDLHRQSVLVLWRTLTDDPEQDAAVLEAFLSQKMKWNPTRREDKTLYDLIYINGTHNLPNLGKYGEVRLLEEEFHRRMWAGEES</sequence>
<dbReference type="RefSeq" id="WP_004309686.1">
    <property type="nucleotide sequence ID" value="NZ_AMXD01000065.1"/>
</dbReference>
<dbReference type="GO" id="GO:0032259">
    <property type="term" value="P:methylation"/>
    <property type="evidence" value="ECO:0007669"/>
    <property type="project" value="UniProtKB-KW"/>
</dbReference>
<dbReference type="GO" id="GO:0003677">
    <property type="term" value="F:DNA binding"/>
    <property type="evidence" value="ECO:0007669"/>
    <property type="project" value="InterPro"/>
</dbReference>
<dbReference type="AlphaFoldDB" id="N6YS93"/>
<keyword evidence="4" id="KW-0808">Transferase</keyword>
<dbReference type="Proteomes" id="UP000013042">
    <property type="component" value="Unassembled WGS sequence"/>
</dbReference>
<proteinExistence type="inferred from homology"/>
<feature type="region of interest" description="Disordered" evidence="7">
    <location>
        <begin position="70"/>
        <end position="94"/>
    </location>
</feature>
<evidence type="ECO:0000256" key="5">
    <source>
        <dbReference type="ARBA" id="ARBA00022691"/>
    </source>
</evidence>
<dbReference type="Gene3D" id="3.40.50.150">
    <property type="entry name" value="Vaccinia Virus protein VP39"/>
    <property type="match status" value="1"/>
</dbReference>
<keyword evidence="3 9" id="KW-0489">Methyltransferase</keyword>
<dbReference type="SUPFAM" id="SSF53335">
    <property type="entry name" value="S-adenosyl-L-methionine-dependent methyltransferases"/>
    <property type="match status" value="1"/>
</dbReference>
<evidence type="ECO:0000256" key="1">
    <source>
        <dbReference type="ARBA" id="ARBA00006594"/>
    </source>
</evidence>
<comment type="caution">
    <text evidence="9">The sequence shown here is derived from an EMBL/GenBank/DDBJ whole genome shotgun (WGS) entry which is preliminary data.</text>
</comment>
<accession>N6YS93</accession>
<organism evidence="9 10">
    <name type="scientific">Thauera aminoaromatica S2</name>
    <dbReference type="NCBI Taxonomy" id="1234381"/>
    <lineage>
        <taxon>Bacteria</taxon>
        <taxon>Pseudomonadati</taxon>
        <taxon>Pseudomonadota</taxon>
        <taxon>Betaproteobacteria</taxon>
        <taxon>Rhodocyclales</taxon>
        <taxon>Zoogloeaceae</taxon>
        <taxon>Thauera</taxon>
    </lineage>
</organism>
<dbReference type="REBASE" id="63950">
    <property type="entry name" value="M.TspS2ORF11351P"/>
</dbReference>
<feature type="domain" description="DNA methylase N-4/N-6" evidence="8">
    <location>
        <begin position="536"/>
        <end position="918"/>
    </location>
</feature>
<protein>
    <recommendedName>
        <fullName evidence="2">site-specific DNA-methyltransferase (adenine-specific)</fullName>
        <ecNumber evidence="2">2.1.1.72</ecNumber>
    </recommendedName>
</protein>
<evidence type="ECO:0000256" key="7">
    <source>
        <dbReference type="SAM" id="MobiDB-lite"/>
    </source>
</evidence>
<evidence type="ECO:0000313" key="9">
    <source>
        <dbReference type="EMBL" id="ENO85063.1"/>
    </source>
</evidence>
<dbReference type="GO" id="GO:0009007">
    <property type="term" value="F:site-specific DNA-methyltransferase (adenine-specific) activity"/>
    <property type="evidence" value="ECO:0007669"/>
    <property type="project" value="UniProtKB-EC"/>
</dbReference>
<name>N6YS93_THASP</name>
<dbReference type="PRINTS" id="PR00506">
    <property type="entry name" value="D21N6MTFRASE"/>
</dbReference>